<name>A0A3P7LD19_STRVU</name>
<keyword evidence="2" id="KW-1185">Reference proteome</keyword>
<dbReference type="Proteomes" id="UP000270094">
    <property type="component" value="Unassembled WGS sequence"/>
</dbReference>
<dbReference type="EMBL" id="UYYB01098602">
    <property type="protein sequence ID" value="VDM77182.1"/>
    <property type="molecule type" value="Genomic_DNA"/>
</dbReference>
<proteinExistence type="predicted"/>
<evidence type="ECO:0000313" key="1">
    <source>
        <dbReference type="EMBL" id="VDM77182.1"/>
    </source>
</evidence>
<reference evidence="1 2" key="1">
    <citation type="submission" date="2018-11" db="EMBL/GenBank/DDBJ databases">
        <authorList>
            <consortium name="Pathogen Informatics"/>
        </authorList>
    </citation>
    <scope>NUCLEOTIDE SEQUENCE [LARGE SCALE GENOMIC DNA]</scope>
</reference>
<organism evidence="1 2">
    <name type="scientific">Strongylus vulgaris</name>
    <name type="common">Blood worm</name>
    <dbReference type="NCBI Taxonomy" id="40348"/>
    <lineage>
        <taxon>Eukaryota</taxon>
        <taxon>Metazoa</taxon>
        <taxon>Ecdysozoa</taxon>
        <taxon>Nematoda</taxon>
        <taxon>Chromadorea</taxon>
        <taxon>Rhabditida</taxon>
        <taxon>Rhabditina</taxon>
        <taxon>Rhabditomorpha</taxon>
        <taxon>Strongyloidea</taxon>
        <taxon>Strongylidae</taxon>
        <taxon>Strongylus</taxon>
    </lineage>
</organism>
<sequence length="59" mass="6727">MALKPACLGLNEQRHEPQAKKAFPYFNPFPPSNTFNNQRNIRHQLASLLHPRSSSTPAR</sequence>
<evidence type="ECO:0000313" key="2">
    <source>
        <dbReference type="Proteomes" id="UP000270094"/>
    </source>
</evidence>
<accession>A0A3P7LD19</accession>
<gene>
    <name evidence="1" type="ORF">SVUK_LOCUS12180</name>
</gene>
<dbReference type="AlphaFoldDB" id="A0A3P7LD19"/>
<protein>
    <submittedName>
        <fullName evidence="1">Uncharacterized protein</fullName>
    </submittedName>
</protein>